<sequence length="503" mass="55364">RSLENTIIDLNDQTCENLSTTISSNGSNLFIGYTNGYCYLPITNQIIQYAQLLVDAQFINGTTYMLKKIRVTPRMLSEWQNIALNTLIYYPSLQEGDPFLYLGVKEYAYYGAYNAVATKSTYITSLSFDAFFSMDKTKHCNFTYSALVQLSPVYNSTCFSGSITGSLSTASVDEFKKFDSINIYYNNTLYVSIGPSSAQQYGFTPSEFFKGAMNGFDFTGVDSFTDITSIIATTGVSTVAAKLFIAQFSGNYSHLNVTIVDKALGTTNCTMIWTSLNQTVCSLAAGSYVLYAKNSKGHIVIRYPFTRDFNTIALYENAYQTVERQAIPFTLHVVSNGTTNFKYSPTPVAETTFYLYMKSNNSKIETDFNDQSCDNVSTLITSNGSIVYDGYTQGYCYLSVSSDTGSLIPYTDFIINATYTNGTSYLYTKTLLTPRMLSDWASNALETSGVVVALSELDKVGLSGGEISTIIIGSCIGIFIFALFAVVLIKIIAIGCFNPTAMT</sequence>
<accession>A0A146K2D3</accession>
<keyword evidence="1" id="KW-0812">Transmembrane</keyword>
<evidence type="ECO:0000256" key="1">
    <source>
        <dbReference type="SAM" id="Phobius"/>
    </source>
</evidence>
<gene>
    <name evidence="2" type="ORF">TPC1_30724</name>
</gene>
<feature type="non-terminal residue" evidence="2">
    <location>
        <position position="1"/>
    </location>
</feature>
<evidence type="ECO:0000313" key="2">
    <source>
        <dbReference type="EMBL" id="JAP89781.1"/>
    </source>
</evidence>
<name>A0A146K2D3_9EUKA</name>
<dbReference type="AlphaFoldDB" id="A0A146K2D3"/>
<organism evidence="2">
    <name type="scientific">Trepomonas sp. PC1</name>
    <dbReference type="NCBI Taxonomy" id="1076344"/>
    <lineage>
        <taxon>Eukaryota</taxon>
        <taxon>Metamonada</taxon>
        <taxon>Diplomonadida</taxon>
        <taxon>Hexamitidae</taxon>
        <taxon>Hexamitinae</taxon>
        <taxon>Trepomonas</taxon>
    </lineage>
</organism>
<feature type="non-terminal residue" evidence="2">
    <location>
        <position position="503"/>
    </location>
</feature>
<keyword evidence="1" id="KW-1133">Transmembrane helix</keyword>
<feature type="transmembrane region" description="Helical" evidence="1">
    <location>
        <begin position="476"/>
        <end position="497"/>
    </location>
</feature>
<reference evidence="2" key="1">
    <citation type="submission" date="2015-07" db="EMBL/GenBank/DDBJ databases">
        <title>Adaptation to a free-living lifestyle via gene acquisitions in the diplomonad Trepomonas sp. PC1.</title>
        <authorList>
            <person name="Xu F."/>
            <person name="Jerlstrom-Hultqvist J."/>
            <person name="Kolisko M."/>
            <person name="Simpson A.G.B."/>
            <person name="Roger A.J."/>
            <person name="Svard S.G."/>
            <person name="Andersson J.O."/>
        </authorList>
    </citation>
    <scope>NUCLEOTIDE SEQUENCE</scope>
    <source>
        <strain evidence="2">PC1</strain>
    </source>
</reference>
<protein>
    <submittedName>
        <fullName evidence="2">Uncharacterized protein</fullName>
    </submittedName>
</protein>
<keyword evidence="1" id="KW-0472">Membrane</keyword>
<dbReference type="EMBL" id="GDID01006825">
    <property type="protein sequence ID" value="JAP89781.1"/>
    <property type="molecule type" value="Transcribed_RNA"/>
</dbReference>
<proteinExistence type="predicted"/>